<dbReference type="GO" id="GO:0032367">
    <property type="term" value="P:intracellular cholesterol transport"/>
    <property type="evidence" value="ECO:0007669"/>
    <property type="project" value="InterPro"/>
</dbReference>
<evidence type="ECO:0000256" key="6">
    <source>
        <dbReference type="SAM" id="SignalP"/>
    </source>
</evidence>
<feature type="chain" id="PRO_5035615469" description="MD-2-related lipid-recognition domain-containing protein" evidence="6">
    <location>
        <begin position="20"/>
        <end position="170"/>
    </location>
</feature>
<evidence type="ECO:0000259" key="7">
    <source>
        <dbReference type="SMART" id="SM00737"/>
    </source>
</evidence>
<feature type="signal peptide" evidence="6">
    <location>
        <begin position="1"/>
        <end position="19"/>
    </location>
</feature>
<comment type="similarity">
    <text evidence="2">Belongs to the NPC2 family.</text>
</comment>
<dbReference type="Proteomes" id="UP000663882">
    <property type="component" value="Unassembled WGS sequence"/>
</dbReference>
<dbReference type="InterPro" id="IPR033916">
    <property type="entry name" value="ML_Npc2-like"/>
</dbReference>
<dbReference type="AlphaFoldDB" id="A0A818LDF2"/>
<evidence type="ECO:0000313" key="8">
    <source>
        <dbReference type="EMBL" id="CAF0888242.1"/>
    </source>
</evidence>
<dbReference type="InterPro" id="IPR003172">
    <property type="entry name" value="ML_dom"/>
</dbReference>
<dbReference type="EMBL" id="CAJOBE010000086">
    <property type="protein sequence ID" value="CAF3564434.1"/>
    <property type="molecule type" value="Genomic_DNA"/>
</dbReference>
<dbReference type="SMART" id="SM00737">
    <property type="entry name" value="ML"/>
    <property type="match status" value="1"/>
</dbReference>
<feature type="domain" description="MD-2-related lipid-recognition" evidence="7">
    <location>
        <begin position="23"/>
        <end position="145"/>
    </location>
</feature>
<dbReference type="OrthoDB" id="4937502at2759"/>
<accession>A0A818LDF2</accession>
<dbReference type="Proteomes" id="UP000663874">
    <property type="component" value="Unassembled WGS sequence"/>
</dbReference>
<evidence type="ECO:0000256" key="2">
    <source>
        <dbReference type="ARBA" id="ARBA00006370"/>
    </source>
</evidence>
<comment type="subcellular location">
    <subcellularLocation>
        <location evidence="1">Secreted</location>
    </subcellularLocation>
</comment>
<evidence type="ECO:0000313" key="11">
    <source>
        <dbReference type="Proteomes" id="UP000663874"/>
    </source>
</evidence>
<organism evidence="9 11">
    <name type="scientific">Rotaria sordida</name>
    <dbReference type="NCBI Taxonomy" id="392033"/>
    <lineage>
        <taxon>Eukaryota</taxon>
        <taxon>Metazoa</taxon>
        <taxon>Spiralia</taxon>
        <taxon>Gnathifera</taxon>
        <taxon>Rotifera</taxon>
        <taxon>Eurotatoria</taxon>
        <taxon>Bdelloidea</taxon>
        <taxon>Philodinida</taxon>
        <taxon>Philodinidae</taxon>
        <taxon>Rotaria</taxon>
    </lineage>
</organism>
<comment type="caution">
    <text evidence="9">The sequence shown here is derived from an EMBL/GenBank/DDBJ whole genome shotgun (WGS) entry which is preliminary data.</text>
</comment>
<protein>
    <recommendedName>
        <fullName evidence="7">MD-2-related lipid-recognition domain-containing protein</fullName>
    </recommendedName>
</protein>
<dbReference type="PANTHER" id="PTHR11306:SF68">
    <property type="entry name" value="NPC INTRACELLULAR CHOLESTEROL TRANSPORTER 2"/>
    <property type="match status" value="1"/>
</dbReference>
<keyword evidence="4 6" id="KW-0732">Signal</keyword>
<dbReference type="InterPro" id="IPR039670">
    <property type="entry name" value="NPC2-like"/>
</dbReference>
<name>A0A818LDF2_9BILA</name>
<dbReference type="Pfam" id="PF02221">
    <property type="entry name" value="E1_DerP2_DerF2"/>
    <property type="match status" value="1"/>
</dbReference>
<dbReference type="SUPFAM" id="SSF81296">
    <property type="entry name" value="E set domains"/>
    <property type="match status" value="1"/>
</dbReference>
<dbReference type="GO" id="GO:0005576">
    <property type="term" value="C:extracellular region"/>
    <property type="evidence" value="ECO:0007669"/>
    <property type="project" value="UniProtKB-SubCell"/>
</dbReference>
<dbReference type="FunFam" id="2.60.40.770:FF:000001">
    <property type="entry name" value="NPC intracellular cholesterol transporter 2"/>
    <property type="match status" value="1"/>
</dbReference>
<dbReference type="Proteomes" id="UP000663823">
    <property type="component" value="Unassembled WGS sequence"/>
</dbReference>
<dbReference type="InterPro" id="IPR014756">
    <property type="entry name" value="Ig_E-set"/>
</dbReference>
<evidence type="ECO:0000256" key="3">
    <source>
        <dbReference type="ARBA" id="ARBA00022525"/>
    </source>
</evidence>
<keyword evidence="5" id="KW-1015">Disulfide bond</keyword>
<dbReference type="Gene3D" id="2.60.40.770">
    <property type="match status" value="1"/>
</dbReference>
<evidence type="ECO:0000256" key="4">
    <source>
        <dbReference type="ARBA" id="ARBA00022729"/>
    </source>
</evidence>
<dbReference type="CDD" id="cd00916">
    <property type="entry name" value="Npc2_like"/>
    <property type="match status" value="1"/>
</dbReference>
<evidence type="ECO:0000256" key="1">
    <source>
        <dbReference type="ARBA" id="ARBA00004613"/>
    </source>
</evidence>
<evidence type="ECO:0000313" key="10">
    <source>
        <dbReference type="EMBL" id="CAF3573255.1"/>
    </source>
</evidence>
<sequence length="170" mass="18479">MLKLFILIVLSCSINSIWADTPFKDCGSELGTIQSFTVTDCPTAPCKFEKGKTYAMNLTFTAKAPSKTASVSIHGVIGGIPVPFPLPDPDACKMNVKCPVNQNDKNEASMSLPVLSSYPSISLYVKIEIKADDQHQDYACLTFPATITSGSGHKRNLVGWKKGKLFEMLD</sequence>
<dbReference type="PANTHER" id="PTHR11306">
    <property type="entry name" value="NIEMANN PICK TYPE C2 PROTEIN NPC2-RELATED"/>
    <property type="match status" value="1"/>
</dbReference>
<dbReference type="EMBL" id="CAJOAX010000352">
    <property type="protein sequence ID" value="CAF3573255.1"/>
    <property type="molecule type" value="Genomic_DNA"/>
</dbReference>
<dbReference type="EMBL" id="CAJNOO010000280">
    <property type="protein sequence ID" value="CAF0888242.1"/>
    <property type="molecule type" value="Genomic_DNA"/>
</dbReference>
<dbReference type="GO" id="GO:0032934">
    <property type="term" value="F:sterol binding"/>
    <property type="evidence" value="ECO:0007669"/>
    <property type="project" value="InterPro"/>
</dbReference>
<reference evidence="9" key="1">
    <citation type="submission" date="2021-02" db="EMBL/GenBank/DDBJ databases">
        <authorList>
            <person name="Nowell W R."/>
        </authorList>
    </citation>
    <scope>NUCLEOTIDE SEQUENCE</scope>
</reference>
<evidence type="ECO:0000256" key="5">
    <source>
        <dbReference type="ARBA" id="ARBA00023157"/>
    </source>
</evidence>
<keyword evidence="3" id="KW-0964">Secreted</keyword>
<evidence type="ECO:0000313" key="9">
    <source>
        <dbReference type="EMBL" id="CAF3564434.1"/>
    </source>
</evidence>
<gene>
    <name evidence="9" type="ORF">FNK824_LOCUS1621</name>
    <name evidence="10" type="ORF">OTI717_LOCUS5419</name>
    <name evidence="8" type="ORF">RFH988_LOCUS8340</name>
</gene>
<proteinExistence type="inferred from homology"/>